<feature type="transmembrane region" description="Helical" evidence="8">
    <location>
        <begin position="184"/>
        <end position="200"/>
    </location>
</feature>
<keyword evidence="11" id="KW-1185">Reference proteome</keyword>
<dbReference type="Pfam" id="PF03176">
    <property type="entry name" value="MMPL"/>
    <property type="match status" value="2"/>
</dbReference>
<protein>
    <submittedName>
        <fullName evidence="10">Putative drug exporter of the RND superfamily</fullName>
    </submittedName>
</protein>
<evidence type="ECO:0000256" key="8">
    <source>
        <dbReference type="SAM" id="Phobius"/>
    </source>
</evidence>
<keyword evidence="7" id="KW-0175">Coiled coil</keyword>
<evidence type="ECO:0000256" key="3">
    <source>
        <dbReference type="ARBA" id="ARBA00022475"/>
    </source>
</evidence>
<feature type="transmembrane region" description="Helical" evidence="8">
    <location>
        <begin position="287"/>
        <end position="308"/>
    </location>
</feature>
<proteinExistence type="inferred from homology"/>
<dbReference type="InterPro" id="IPR050545">
    <property type="entry name" value="Mycobact_MmpL"/>
</dbReference>
<dbReference type="SUPFAM" id="SSF57997">
    <property type="entry name" value="Tropomyosin"/>
    <property type="match status" value="1"/>
</dbReference>
<dbReference type="PANTHER" id="PTHR33406">
    <property type="entry name" value="MEMBRANE PROTEIN MJ1562-RELATED"/>
    <property type="match status" value="1"/>
</dbReference>
<organism evidence="10 11">
    <name type="scientific">Melghirimyces algeriensis</name>
    <dbReference type="NCBI Taxonomy" id="910412"/>
    <lineage>
        <taxon>Bacteria</taxon>
        <taxon>Bacillati</taxon>
        <taxon>Bacillota</taxon>
        <taxon>Bacilli</taxon>
        <taxon>Bacillales</taxon>
        <taxon>Thermoactinomycetaceae</taxon>
        <taxon>Melghirimyces</taxon>
    </lineage>
</organism>
<feature type="transmembrane region" description="Helical" evidence="8">
    <location>
        <begin position="894"/>
        <end position="910"/>
    </location>
</feature>
<evidence type="ECO:0000313" key="11">
    <source>
        <dbReference type="Proteomes" id="UP000315636"/>
    </source>
</evidence>
<feature type="transmembrane region" description="Helical" evidence="8">
    <location>
        <begin position="12"/>
        <end position="29"/>
    </location>
</feature>
<feature type="transmembrane region" description="Helical" evidence="8">
    <location>
        <begin position="995"/>
        <end position="1019"/>
    </location>
</feature>
<dbReference type="GO" id="GO:0005886">
    <property type="term" value="C:plasma membrane"/>
    <property type="evidence" value="ECO:0007669"/>
    <property type="project" value="UniProtKB-SubCell"/>
</dbReference>
<feature type="transmembrane region" description="Helical" evidence="8">
    <location>
        <begin position="207"/>
        <end position="228"/>
    </location>
</feature>
<reference evidence="10 11" key="1">
    <citation type="submission" date="2017-05" db="EMBL/GenBank/DDBJ databases">
        <authorList>
            <person name="Varghese N."/>
            <person name="Submissions S."/>
        </authorList>
    </citation>
    <scope>NUCLEOTIDE SEQUENCE [LARGE SCALE GENOMIC DNA]</scope>
    <source>
        <strain evidence="10 11">DSM 45474</strain>
    </source>
</reference>
<feature type="domain" description="Membrane transport protein MMPL" evidence="9">
    <location>
        <begin position="47"/>
        <end position="368"/>
    </location>
</feature>
<evidence type="ECO:0000259" key="9">
    <source>
        <dbReference type="Pfam" id="PF03176"/>
    </source>
</evidence>
<feature type="transmembrane region" description="Helical" evidence="8">
    <location>
        <begin position="240"/>
        <end position="260"/>
    </location>
</feature>
<evidence type="ECO:0000256" key="7">
    <source>
        <dbReference type="SAM" id="Coils"/>
    </source>
</evidence>
<dbReference type="EMBL" id="FXTI01000010">
    <property type="protein sequence ID" value="SMO85621.1"/>
    <property type="molecule type" value="Genomic_DNA"/>
</dbReference>
<feature type="transmembrane region" description="Helical" evidence="8">
    <location>
        <begin position="970"/>
        <end position="989"/>
    </location>
</feature>
<dbReference type="OrthoDB" id="9782006at2"/>
<evidence type="ECO:0000256" key="1">
    <source>
        <dbReference type="ARBA" id="ARBA00004651"/>
    </source>
</evidence>
<dbReference type="SUPFAM" id="SSF82866">
    <property type="entry name" value="Multidrug efflux transporter AcrB transmembrane domain"/>
    <property type="match status" value="2"/>
</dbReference>
<feature type="transmembrane region" description="Helical" evidence="8">
    <location>
        <begin position="369"/>
        <end position="386"/>
    </location>
</feature>
<evidence type="ECO:0000313" key="10">
    <source>
        <dbReference type="EMBL" id="SMO85621.1"/>
    </source>
</evidence>
<evidence type="ECO:0000256" key="2">
    <source>
        <dbReference type="ARBA" id="ARBA00010157"/>
    </source>
</evidence>
<dbReference type="AlphaFoldDB" id="A0A521EQD2"/>
<keyword evidence="4 8" id="KW-0812">Transmembrane</keyword>
<keyword evidence="5 8" id="KW-1133">Transmembrane helix</keyword>
<name>A0A521EQD2_9BACL</name>
<gene>
    <name evidence="10" type="ORF">SAMN06264849_11029</name>
</gene>
<sequence>MTLRRIIRWKWWIIIAWISVSILAVVTMPDLGELVREKGQPGIPESYSSQVAETLEKKLNDPSVQKNEISFLAVFTGEEQKLSKKEVQEIEHGVRVLKEQKEELGITQVLTHFDEEALQEQMVSKDGTAILVSLTVERGEQSVKEIRKHLDEVMDTIPVKNYLTGPELINEDFAQTTLDGVRKTEWITVAFIIAVLLLVFRSPLTPFISLLSVAAAYLISLAVVTHFVEHFNFPFANFTQIFLVLVLFGIGTDYNILLFSRFKEELVRGKSVAEAIVETYRTAGKTVVYSGLAVFIGFACLGFARFSIYQAGMAVAIGVLFLLLSLYSIVPTFMSLMGSSVFWPVKRFQGHIENRLWTWLTANSCKRPLISLLVVGLVTCPILFFYHGNLSYNSLEEVDDSYDSVRGFQTVSDHFRPGQTMPTSVLLESDQPLDSQKSLALLDQVTQSLARLDGVEAVYGPTRPNGKMMDGLYMEQQAEKIQAGIGETGEGIERVKGGLNEAAHQMEMGWNQDGSRLDELAQGSESVRLGLVRIQKGINGIQKGMDNGVKGVRQIQSHLNQLESAMKELTRSTKQISERYGLLSQGYKQLGKKYQRAEKNADQVQSVTNQMQQHMQKVEQKYPKLLQDPHFQALKRAHSGLKSQLGEMKVGLNRLNEQYQQMTETFDKANKGINKVSVGHQKMLGGLQQLKRGASQLRKGLEKGAQGQRQIADSLSAMEQGMGRISKGMKTVTKEVGGLEGELSRLKTGLYGSADGLGHITQGLEQAETYLGDLSGTPQTFFVPKQVLNEEVFQRSLDRYMSDDRKVIKWQVVLHGDPYSKQAMEVVDDMDSILQGKLRNLDLGDTRYGIGGITSQNRDLDAISTGDFNRTAIFMLLGISMVLLWILRSFRNTVYIVCSLVLAYCTALVTTEKIFSVLLDYDGLTWTVPFFSMIMVISLGVDYSIFLMMRYREYSDFPPGKAFVHSARSIGSVVISAALILGLTFASLYPSGVLTLVQIATVVIIGLILLAFVMLPILLPALMSLTQALRTVSEHREEKRHGPY</sequence>
<dbReference type="PANTHER" id="PTHR33406:SF6">
    <property type="entry name" value="MEMBRANE PROTEIN YDGH-RELATED"/>
    <property type="match status" value="1"/>
</dbReference>
<dbReference type="RefSeq" id="WP_142506316.1">
    <property type="nucleotide sequence ID" value="NZ_FXTI01000010.1"/>
</dbReference>
<comment type="subcellular location">
    <subcellularLocation>
        <location evidence="1">Cell membrane</location>
        <topology evidence="1">Multi-pass membrane protein</topology>
    </subcellularLocation>
</comment>
<feature type="transmembrane region" description="Helical" evidence="8">
    <location>
        <begin position="930"/>
        <end position="949"/>
    </location>
</feature>
<evidence type="ECO:0000256" key="4">
    <source>
        <dbReference type="ARBA" id="ARBA00022692"/>
    </source>
</evidence>
<accession>A0A521EQD2</accession>
<dbReference type="Gene3D" id="1.20.1640.10">
    <property type="entry name" value="Multidrug efflux transporter AcrB transmembrane domain"/>
    <property type="match status" value="2"/>
</dbReference>
<feature type="transmembrane region" description="Helical" evidence="8">
    <location>
        <begin position="868"/>
        <end position="887"/>
    </location>
</feature>
<comment type="similarity">
    <text evidence="2">Belongs to the resistance-nodulation-cell division (RND) (TC 2.A.6) family. MmpL subfamily.</text>
</comment>
<dbReference type="Proteomes" id="UP000315636">
    <property type="component" value="Unassembled WGS sequence"/>
</dbReference>
<dbReference type="InterPro" id="IPR004869">
    <property type="entry name" value="MMPL_dom"/>
</dbReference>
<keyword evidence="6 8" id="KW-0472">Membrane</keyword>
<dbReference type="Gene3D" id="1.10.287.950">
    <property type="entry name" value="Methyl-accepting chemotaxis protein"/>
    <property type="match status" value="2"/>
</dbReference>
<keyword evidence="3" id="KW-1003">Cell membrane</keyword>
<evidence type="ECO:0000256" key="5">
    <source>
        <dbReference type="ARBA" id="ARBA00022989"/>
    </source>
</evidence>
<feature type="transmembrane region" description="Helical" evidence="8">
    <location>
        <begin position="314"/>
        <end position="337"/>
    </location>
</feature>
<evidence type="ECO:0000256" key="6">
    <source>
        <dbReference type="ARBA" id="ARBA00023136"/>
    </source>
</evidence>
<feature type="coiled-coil region" evidence="7">
    <location>
        <begin position="552"/>
        <end position="607"/>
    </location>
</feature>
<feature type="domain" description="Membrane transport protein MMPL" evidence="9">
    <location>
        <begin position="708"/>
        <end position="1038"/>
    </location>
</feature>